<dbReference type="CDD" id="cd19051">
    <property type="entry name" value="LGIC_TM_cation"/>
    <property type="match status" value="1"/>
</dbReference>
<dbReference type="GO" id="GO:0045211">
    <property type="term" value="C:postsynaptic membrane"/>
    <property type="evidence" value="ECO:0007669"/>
    <property type="project" value="InterPro"/>
</dbReference>
<dbReference type="InterPro" id="IPR036734">
    <property type="entry name" value="Neur_chan_lig-bd_sf"/>
</dbReference>
<keyword evidence="4 15" id="KW-0812">Transmembrane</keyword>
<organism evidence="18 19">
    <name type="scientific">Littorina saxatilis</name>
    <dbReference type="NCBI Taxonomy" id="31220"/>
    <lineage>
        <taxon>Eukaryota</taxon>
        <taxon>Metazoa</taxon>
        <taxon>Spiralia</taxon>
        <taxon>Lophotrochozoa</taxon>
        <taxon>Mollusca</taxon>
        <taxon>Gastropoda</taxon>
        <taxon>Caenogastropoda</taxon>
        <taxon>Littorinimorpha</taxon>
        <taxon>Littorinoidea</taxon>
        <taxon>Littorinidae</taxon>
        <taxon>Littorina</taxon>
    </lineage>
</organism>
<evidence type="ECO:0000313" key="19">
    <source>
        <dbReference type="Proteomes" id="UP001374579"/>
    </source>
</evidence>
<comment type="caution">
    <text evidence="18">The sequence shown here is derived from an EMBL/GenBank/DDBJ whole genome shotgun (WGS) entry which is preliminary data.</text>
</comment>
<evidence type="ECO:0000259" key="17">
    <source>
        <dbReference type="Pfam" id="PF02932"/>
    </source>
</evidence>
<evidence type="ECO:0000313" key="18">
    <source>
        <dbReference type="EMBL" id="KAK7112819.1"/>
    </source>
</evidence>
<feature type="transmembrane region" description="Helical" evidence="15">
    <location>
        <begin position="6"/>
        <end position="26"/>
    </location>
</feature>
<gene>
    <name evidence="18" type="ORF">V1264_012207</name>
</gene>
<evidence type="ECO:0000256" key="14">
    <source>
        <dbReference type="ARBA" id="ARBA00034099"/>
    </source>
</evidence>
<protein>
    <submittedName>
        <fullName evidence="18">Uncharacterized protein</fullName>
    </submittedName>
</protein>
<dbReference type="SUPFAM" id="SSF63712">
    <property type="entry name" value="Nicotinic receptor ligand binding domain-like"/>
    <property type="match status" value="1"/>
</dbReference>
<keyword evidence="5 15" id="KW-1133">Transmembrane helix</keyword>
<reference evidence="18 19" key="1">
    <citation type="submission" date="2024-02" db="EMBL/GenBank/DDBJ databases">
        <title>Chromosome-scale genome assembly of the rough periwinkle Littorina saxatilis.</title>
        <authorList>
            <person name="De Jode A."/>
            <person name="Faria R."/>
            <person name="Formenti G."/>
            <person name="Sims Y."/>
            <person name="Smith T.P."/>
            <person name="Tracey A."/>
            <person name="Wood J.M.D."/>
            <person name="Zagrodzka Z.B."/>
            <person name="Johannesson K."/>
            <person name="Butlin R.K."/>
            <person name="Leder E.H."/>
        </authorList>
    </citation>
    <scope>NUCLEOTIDE SEQUENCE [LARGE SCALE GENOMIC DNA]</scope>
    <source>
        <strain evidence="18">Snail1</strain>
        <tissue evidence="18">Muscle</tissue>
    </source>
</reference>
<dbReference type="InterPro" id="IPR006201">
    <property type="entry name" value="Neur_channel"/>
</dbReference>
<evidence type="ECO:0000256" key="7">
    <source>
        <dbReference type="ARBA" id="ARBA00023065"/>
    </source>
</evidence>
<evidence type="ECO:0000256" key="1">
    <source>
        <dbReference type="ARBA" id="ARBA00009237"/>
    </source>
</evidence>
<evidence type="ECO:0000256" key="4">
    <source>
        <dbReference type="ARBA" id="ARBA00022692"/>
    </source>
</evidence>
<dbReference type="AlphaFoldDB" id="A0AAN9GLQ6"/>
<keyword evidence="3" id="KW-1003">Cell membrane</keyword>
<keyword evidence="11" id="KW-0325">Glycoprotein</keyword>
<dbReference type="CDD" id="cd19033">
    <property type="entry name" value="LGIC_ECD_nAChR_proto-like"/>
    <property type="match status" value="1"/>
</dbReference>
<comment type="subcellular location">
    <subcellularLocation>
        <location evidence="14">Synaptic cell membrane</location>
        <topology evidence="14">Multi-pass membrane protein</topology>
    </subcellularLocation>
</comment>
<keyword evidence="10" id="KW-0675">Receptor</keyword>
<evidence type="ECO:0000256" key="8">
    <source>
        <dbReference type="ARBA" id="ARBA00023136"/>
    </source>
</evidence>
<dbReference type="Gene3D" id="2.70.170.10">
    <property type="entry name" value="Neurotransmitter-gated ion-channel ligand-binding domain"/>
    <property type="match status" value="1"/>
</dbReference>
<dbReference type="Gene3D" id="1.20.58.390">
    <property type="entry name" value="Neurotransmitter-gated ion-channel transmembrane domain"/>
    <property type="match status" value="1"/>
</dbReference>
<dbReference type="InterPro" id="IPR006202">
    <property type="entry name" value="Neur_chan_lig-bd"/>
</dbReference>
<feature type="transmembrane region" description="Helical" evidence="15">
    <location>
        <begin position="284"/>
        <end position="304"/>
    </location>
</feature>
<dbReference type="InterPro" id="IPR006029">
    <property type="entry name" value="Neurotrans-gated_channel_TM"/>
</dbReference>
<dbReference type="Proteomes" id="UP001374579">
    <property type="component" value="Unassembled WGS sequence"/>
</dbReference>
<keyword evidence="6" id="KW-0770">Synapse</keyword>
<evidence type="ECO:0000259" key="16">
    <source>
        <dbReference type="Pfam" id="PF02931"/>
    </source>
</evidence>
<dbReference type="PANTHER" id="PTHR18945">
    <property type="entry name" value="NEUROTRANSMITTER GATED ION CHANNEL"/>
    <property type="match status" value="1"/>
</dbReference>
<dbReference type="InterPro" id="IPR038050">
    <property type="entry name" value="Neuro_actylchol_rec"/>
</dbReference>
<evidence type="ECO:0000256" key="15">
    <source>
        <dbReference type="SAM" id="Phobius"/>
    </source>
</evidence>
<accession>A0AAN9GLQ6</accession>
<dbReference type="InterPro" id="IPR002394">
    <property type="entry name" value="Nicotinic_acetylcholine_rcpt"/>
</dbReference>
<keyword evidence="19" id="KW-1185">Reference proteome</keyword>
<evidence type="ECO:0000256" key="3">
    <source>
        <dbReference type="ARBA" id="ARBA00022475"/>
    </source>
</evidence>
<proteinExistence type="inferred from homology"/>
<dbReference type="GO" id="GO:0004888">
    <property type="term" value="F:transmembrane signaling receptor activity"/>
    <property type="evidence" value="ECO:0007669"/>
    <property type="project" value="InterPro"/>
</dbReference>
<dbReference type="PRINTS" id="PR00254">
    <property type="entry name" value="NICOTINICR"/>
</dbReference>
<dbReference type="EMBL" id="JBAMIC010000002">
    <property type="protein sequence ID" value="KAK7112819.1"/>
    <property type="molecule type" value="Genomic_DNA"/>
</dbReference>
<dbReference type="PRINTS" id="PR00252">
    <property type="entry name" value="NRIONCHANNEL"/>
</dbReference>
<dbReference type="GO" id="GO:0022848">
    <property type="term" value="F:acetylcholine-gated monoatomic cation-selective channel activity"/>
    <property type="evidence" value="ECO:0007669"/>
    <property type="project" value="InterPro"/>
</dbReference>
<evidence type="ECO:0000256" key="6">
    <source>
        <dbReference type="ARBA" id="ARBA00023018"/>
    </source>
</evidence>
<comment type="similarity">
    <text evidence="1">Belongs to the ligand-gated ion channel (TC 1.A.9) family. Acetylcholine receptor (TC 1.A.9.1) subfamily.</text>
</comment>
<evidence type="ECO:0000256" key="5">
    <source>
        <dbReference type="ARBA" id="ARBA00022989"/>
    </source>
</evidence>
<keyword evidence="7" id="KW-0406">Ion transport</keyword>
<sequence length="524" mass="60434">MDDKTLIFSVVTAALMFTTFVFGNGADTFSQDKGRYVPVISAEKLLITELLSRYQEQGRHGRPVTDTMHNLTVYFGLSLIQILDVDESNQVLKCNVWYHYEWTDMLLQWNPDDHKGIEDVRVPSQKIWLPDIRLYNFADDRLREQRDALVVVSHEGKTLWMPQAILRSSCSFDTKYFPFDVQTCKLKFGSWTYNGNKLNIDFVSQTSFDLSNFVFSNEWEMIENIAKRNVKYYTCCPDEPYPDVTFTLTLRRKVAFYTFILVLPCALLSLLTLVIFWVPPESPAKLQLGMSVFVAFFFLLLVLADFTPRAAASIPLIGAYFCLSMVMITLSTVLACVVANMYFRGVRINEAPLWLKVLMVDWLSHVMCVTNKPKHGKDFHITSVAASSSAKMNWSNHINGKGKNGRLSDPEFKFAKVRLLDNGVDQQQQQQQASRMLATQESFDSCNFECYSDRTTGSRNGPLLDEVRGIRDILQRHEDWRVSKEERERRIWEWRVIACVTDRVFFVMYVIINFAGLMVIFLGT</sequence>
<evidence type="ECO:0000256" key="13">
    <source>
        <dbReference type="ARBA" id="ARBA00023303"/>
    </source>
</evidence>
<keyword evidence="12" id="KW-1071">Ligand-gated ion channel</keyword>
<keyword evidence="13" id="KW-0407">Ion channel</keyword>
<keyword evidence="9" id="KW-1015">Disulfide bond</keyword>
<keyword evidence="8 15" id="KW-0472">Membrane</keyword>
<dbReference type="InterPro" id="IPR036719">
    <property type="entry name" value="Neuro-gated_channel_TM_sf"/>
</dbReference>
<name>A0AAN9GLQ6_9CAEN</name>
<dbReference type="SUPFAM" id="SSF90112">
    <property type="entry name" value="Neurotransmitter-gated ion-channel transmembrane pore"/>
    <property type="match status" value="1"/>
</dbReference>
<feature type="transmembrane region" description="Helical" evidence="15">
    <location>
        <begin position="254"/>
        <end position="278"/>
    </location>
</feature>
<evidence type="ECO:0000256" key="10">
    <source>
        <dbReference type="ARBA" id="ARBA00023170"/>
    </source>
</evidence>
<evidence type="ECO:0000256" key="9">
    <source>
        <dbReference type="ARBA" id="ARBA00023157"/>
    </source>
</evidence>
<evidence type="ECO:0000256" key="2">
    <source>
        <dbReference type="ARBA" id="ARBA00022448"/>
    </source>
</evidence>
<feature type="domain" description="Neurotransmitter-gated ion-channel ligand-binding" evidence="16">
    <location>
        <begin position="44"/>
        <end position="254"/>
    </location>
</feature>
<dbReference type="FunFam" id="2.70.170.10:FF:000016">
    <property type="entry name" value="Nicotinic acetylcholine receptor subunit"/>
    <property type="match status" value="1"/>
</dbReference>
<feature type="transmembrane region" description="Helical" evidence="15">
    <location>
        <begin position="316"/>
        <end position="341"/>
    </location>
</feature>
<dbReference type="Pfam" id="PF02931">
    <property type="entry name" value="Neur_chan_LBD"/>
    <property type="match status" value="1"/>
</dbReference>
<dbReference type="Pfam" id="PF02932">
    <property type="entry name" value="Neur_chan_memb"/>
    <property type="match status" value="1"/>
</dbReference>
<evidence type="ECO:0000256" key="11">
    <source>
        <dbReference type="ARBA" id="ARBA00023180"/>
    </source>
</evidence>
<feature type="domain" description="Neurotransmitter-gated ion-channel transmembrane" evidence="17">
    <location>
        <begin position="261"/>
        <end position="521"/>
    </location>
</feature>
<evidence type="ECO:0000256" key="12">
    <source>
        <dbReference type="ARBA" id="ARBA00023286"/>
    </source>
</evidence>
<feature type="transmembrane region" description="Helical" evidence="15">
    <location>
        <begin position="504"/>
        <end position="523"/>
    </location>
</feature>
<keyword evidence="2" id="KW-0813">Transport</keyword>